<dbReference type="InterPro" id="IPR004006">
    <property type="entry name" value="DhaK_dom"/>
</dbReference>
<dbReference type="Gene3D" id="3.30.1180.20">
    <property type="entry name" value="Dihydroxyacetone kinase, domain 2"/>
    <property type="match status" value="1"/>
</dbReference>
<keyword evidence="2" id="KW-0418">Kinase</keyword>
<keyword evidence="3" id="KW-1185">Reference proteome</keyword>
<dbReference type="AlphaFoldDB" id="A0A926DKA8"/>
<evidence type="ECO:0000313" key="2">
    <source>
        <dbReference type="EMBL" id="MBC8538814.1"/>
    </source>
</evidence>
<sequence>MKKVMNDPAAFVDESLQGIIAAHGDQLKFAGDDTRAVVRKEAPVEGKVAIVTGGGYGHLPTFLGFVGQGFCDGVAVGNVFTSPSSDAILNAARAVDGGKGILFLFGNYMGDTMNFEMASEMLQFEDIPCQIIKGSDDVASGPRSDWENRRGVAGIFFAYKIAGAMADTGASLEEVCEVTRRACERIATMGVAFSSCQLPGAAAPIFEIGDDEMEIGMGIHGEPGVERGKMRTSAEIAQVLVEKVTGDLSLGAGSEVALLVNGLGATSREELYILYNDVKKIMDEKGIAIKRVFVEEFATSMEMQGASLTAFALDEQLEELLNKPGRTPFVCV</sequence>
<dbReference type="PANTHER" id="PTHR28629">
    <property type="entry name" value="TRIOKINASE/FMN CYCLASE"/>
    <property type="match status" value="1"/>
</dbReference>
<evidence type="ECO:0000259" key="1">
    <source>
        <dbReference type="PROSITE" id="PS51481"/>
    </source>
</evidence>
<accession>A0A926DKA8</accession>
<reference evidence="2" key="1">
    <citation type="submission" date="2020-08" db="EMBL/GenBank/DDBJ databases">
        <title>Genome public.</title>
        <authorList>
            <person name="Liu C."/>
            <person name="Sun Q."/>
        </authorList>
    </citation>
    <scope>NUCLEOTIDE SEQUENCE</scope>
    <source>
        <strain evidence="2">NSJ-63</strain>
    </source>
</reference>
<dbReference type="Gene3D" id="3.40.50.10440">
    <property type="entry name" value="Dihydroxyacetone kinase, domain 1"/>
    <property type="match status" value="1"/>
</dbReference>
<comment type="caution">
    <text evidence="2">The sequence shown here is derived from an EMBL/GenBank/DDBJ whole genome shotgun (WGS) entry which is preliminary data.</text>
</comment>
<protein>
    <submittedName>
        <fullName evidence="2">Dihydroxyacetone kinase subunit DhaK</fullName>
    </submittedName>
</protein>
<dbReference type="EMBL" id="JACRSS010000003">
    <property type="protein sequence ID" value="MBC8538814.1"/>
    <property type="molecule type" value="Genomic_DNA"/>
</dbReference>
<dbReference type="InterPro" id="IPR050861">
    <property type="entry name" value="Dihydroxyacetone_Kinase"/>
</dbReference>
<dbReference type="GO" id="GO:0019563">
    <property type="term" value="P:glycerol catabolic process"/>
    <property type="evidence" value="ECO:0007669"/>
    <property type="project" value="TreeGrafter"/>
</dbReference>
<dbReference type="SUPFAM" id="SSF82549">
    <property type="entry name" value="DAK1/DegV-like"/>
    <property type="match status" value="1"/>
</dbReference>
<dbReference type="Pfam" id="PF02733">
    <property type="entry name" value="Dak1"/>
    <property type="match status" value="1"/>
</dbReference>
<keyword evidence="2" id="KW-0808">Transferase</keyword>
<name>A0A926DKA8_9FIRM</name>
<gene>
    <name evidence="2" type="ORF">H8693_07680</name>
</gene>
<feature type="domain" description="DhaK" evidence="1">
    <location>
        <begin position="7"/>
        <end position="330"/>
    </location>
</feature>
<proteinExistence type="predicted"/>
<dbReference type="PROSITE" id="PS51481">
    <property type="entry name" value="DHAK"/>
    <property type="match status" value="1"/>
</dbReference>
<evidence type="ECO:0000313" key="3">
    <source>
        <dbReference type="Proteomes" id="UP000617951"/>
    </source>
</evidence>
<dbReference type="PANTHER" id="PTHR28629:SF4">
    <property type="entry name" value="TRIOKINASE_FMN CYCLASE"/>
    <property type="match status" value="1"/>
</dbReference>
<dbReference type="GO" id="GO:0005829">
    <property type="term" value="C:cytosol"/>
    <property type="evidence" value="ECO:0007669"/>
    <property type="project" value="TreeGrafter"/>
</dbReference>
<dbReference type="GO" id="GO:0004371">
    <property type="term" value="F:glycerone kinase activity"/>
    <property type="evidence" value="ECO:0007669"/>
    <property type="project" value="InterPro"/>
</dbReference>
<dbReference type="RefSeq" id="WP_249280490.1">
    <property type="nucleotide sequence ID" value="NZ_JACRSS010000003.1"/>
</dbReference>
<organism evidence="2 3">
    <name type="scientific">Guopingia tenuis</name>
    <dbReference type="NCBI Taxonomy" id="2763656"/>
    <lineage>
        <taxon>Bacteria</taxon>
        <taxon>Bacillati</taxon>
        <taxon>Bacillota</taxon>
        <taxon>Clostridia</taxon>
        <taxon>Christensenellales</taxon>
        <taxon>Christensenellaceae</taxon>
        <taxon>Guopingia</taxon>
    </lineage>
</organism>
<dbReference type="Proteomes" id="UP000617951">
    <property type="component" value="Unassembled WGS sequence"/>
</dbReference>
<dbReference type="FunFam" id="3.40.50.10440:FF:000001">
    <property type="entry name" value="Dihydroxyacetone kinase, DhaK subunit"/>
    <property type="match status" value="1"/>
</dbReference>